<evidence type="ECO:0000313" key="1">
    <source>
        <dbReference type="EMBL" id="GAA4454236.1"/>
    </source>
</evidence>
<dbReference type="EMBL" id="BAABGA010000035">
    <property type="protein sequence ID" value="GAA4454236.1"/>
    <property type="molecule type" value="Genomic_DNA"/>
</dbReference>
<evidence type="ECO:0000313" key="2">
    <source>
        <dbReference type="Proteomes" id="UP001500840"/>
    </source>
</evidence>
<comment type="caution">
    <text evidence="1">The sequence shown here is derived from an EMBL/GenBank/DDBJ whole genome shotgun (WGS) entry which is preliminary data.</text>
</comment>
<proteinExistence type="predicted"/>
<gene>
    <name evidence="1" type="ORF">GCM10023156_26350</name>
</gene>
<dbReference type="Proteomes" id="UP001500840">
    <property type="component" value="Unassembled WGS sequence"/>
</dbReference>
<reference evidence="2" key="1">
    <citation type="journal article" date="2019" name="Int. J. Syst. Evol. Microbiol.">
        <title>The Global Catalogue of Microorganisms (GCM) 10K type strain sequencing project: providing services to taxonomists for standard genome sequencing and annotation.</title>
        <authorList>
            <consortium name="The Broad Institute Genomics Platform"/>
            <consortium name="The Broad Institute Genome Sequencing Center for Infectious Disease"/>
            <person name="Wu L."/>
            <person name="Ma J."/>
        </authorList>
    </citation>
    <scope>NUCLEOTIDE SEQUENCE [LARGE SCALE GENOMIC DNA]</scope>
    <source>
        <strain evidence="2">JCM 17759</strain>
    </source>
</reference>
<evidence type="ECO:0008006" key="3">
    <source>
        <dbReference type="Google" id="ProtNLM"/>
    </source>
</evidence>
<organism evidence="1 2">
    <name type="scientific">Novipirellula rosea</name>
    <dbReference type="NCBI Taxonomy" id="1031540"/>
    <lineage>
        <taxon>Bacteria</taxon>
        <taxon>Pseudomonadati</taxon>
        <taxon>Planctomycetota</taxon>
        <taxon>Planctomycetia</taxon>
        <taxon>Pirellulales</taxon>
        <taxon>Pirellulaceae</taxon>
        <taxon>Novipirellula</taxon>
    </lineage>
</organism>
<sequence>MPPHPKTNPWEPRISNEPSNWDHVRSVGGPWRHKTTQRRGGHVKMLTIEADDFEQQYQESLSDTCTPELLFDRCWVDTLLTNVVSELRADYQKAEKAALFDALSPYLAGGLPRDVIGKQLGMSAEAVAMSLHRMRKRYGEILRRSIADTVAHPDDIEDELSRLMEVVATRQAR</sequence>
<protein>
    <recommendedName>
        <fullName evidence="3">RNA polymerase sigma factor</fullName>
    </recommendedName>
</protein>
<name>A0ABP8MSR7_9BACT</name>
<accession>A0ABP8MSR7</accession>
<keyword evidence="2" id="KW-1185">Reference proteome</keyword>